<proteinExistence type="predicted"/>
<dbReference type="HOGENOM" id="CLU_2882315_0_0_11"/>
<dbReference type="EMBL" id="AGZR01000003">
    <property type="protein sequence ID" value="EPD33787.1"/>
    <property type="molecule type" value="Genomic_DNA"/>
</dbReference>
<dbReference type="AlphaFoldDB" id="S2WM93"/>
<organism evidence="1 2">
    <name type="scientific">Propionimicrobium lymphophilum ACS-093-V-SCH5</name>
    <dbReference type="NCBI Taxonomy" id="883161"/>
    <lineage>
        <taxon>Bacteria</taxon>
        <taxon>Bacillati</taxon>
        <taxon>Actinomycetota</taxon>
        <taxon>Actinomycetes</taxon>
        <taxon>Propionibacteriales</taxon>
        <taxon>Propionibacteriaceae</taxon>
        <taxon>Propionimicrobium</taxon>
    </lineage>
</organism>
<evidence type="ECO:0000313" key="2">
    <source>
        <dbReference type="Proteomes" id="UP000014417"/>
    </source>
</evidence>
<keyword evidence="2" id="KW-1185">Reference proteome</keyword>
<name>S2WM93_9ACTN</name>
<gene>
    <name evidence="1" type="ORF">HMPREF9306_00201</name>
</gene>
<reference evidence="1 2" key="1">
    <citation type="submission" date="2013-04" db="EMBL/GenBank/DDBJ databases">
        <title>The Genome Sequence of Propionimicrobium lymphophilum ACS-093-V-SCH5.</title>
        <authorList>
            <consortium name="The Broad Institute Genomics Platform"/>
            <person name="Earl A."/>
            <person name="Ward D."/>
            <person name="Feldgarden M."/>
            <person name="Gevers D."/>
            <person name="Saerens B."/>
            <person name="Vaneechoutte M."/>
            <person name="Walker B."/>
            <person name="Young S."/>
            <person name="Zeng Q."/>
            <person name="Gargeya S."/>
            <person name="Fitzgerald M."/>
            <person name="Haas B."/>
            <person name="Abouelleil A."/>
            <person name="Allen A.W."/>
            <person name="Alvarado L."/>
            <person name="Arachchi H.M."/>
            <person name="Berlin A.M."/>
            <person name="Chapman S.B."/>
            <person name="Gainer-Dewar J."/>
            <person name="Goldberg J."/>
            <person name="Griggs A."/>
            <person name="Gujja S."/>
            <person name="Hansen M."/>
            <person name="Howarth C."/>
            <person name="Imamovic A."/>
            <person name="Ireland A."/>
            <person name="Larimer J."/>
            <person name="McCowan C."/>
            <person name="Murphy C."/>
            <person name="Pearson M."/>
            <person name="Poon T.W."/>
            <person name="Priest M."/>
            <person name="Roberts A."/>
            <person name="Saif S."/>
            <person name="Shea T."/>
            <person name="Sisk P."/>
            <person name="Sykes S."/>
            <person name="Wortman J."/>
            <person name="Nusbaum C."/>
            <person name="Birren B."/>
        </authorList>
    </citation>
    <scope>NUCLEOTIDE SEQUENCE [LARGE SCALE GENOMIC DNA]</scope>
    <source>
        <strain evidence="1 2">ACS-093-V-SCH5</strain>
    </source>
</reference>
<comment type="caution">
    <text evidence="1">The sequence shown here is derived from an EMBL/GenBank/DDBJ whole genome shotgun (WGS) entry which is preliminary data.</text>
</comment>
<evidence type="ECO:0008006" key="3">
    <source>
        <dbReference type="Google" id="ProtNLM"/>
    </source>
</evidence>
<accession>S2WM93</accession>
<evidence type="ECO:0000313" key="1">
    <source>
        <dbReference type="EMBL" id="EPD33787.1"/>
    </source>
</evidence>
<dbReference type="RefSeq" id="WP_016455059.1">
    <property type="nucleotide sequence ID" value="NZ_KE150269.1"/>
</dbReference>
<sequence length="63" mass="6998">MQEITQKRQTLTPREASEVLGLSRRQVERLAQPGGPLEASRRDPILIDAEKVQAFKAVREGAA</sequence>
<dbReference type="Proteomes" id="UP000014417">
    <property type="component" value="Unassembled WGS sequence"/>
</dbReference>
<dbReference type="STRING" id="883161.HMPREF9306_00201"/>
<protein>
    <recommendedName>
        <fullName evidence="3">Helix-turn-helix domain-containing protein</fullName>
    </recommendedName>
</protein>